<evidence type="ECO:0000313" key="12">
    <source>
        <dbReference type="Proteomes" id="UP000035996"/>
    </source>
</evidence>
<dbReference type="CDD" id="cd16913">
    <property type="entry name" value="YkuD_like"/>
    <property type="match status" value="1"/>
</dbReference>
<dbReference type="PANTHER" id="PTHR30582:SF4">
    <property type="entry name" value="L,D-TRANSPEPTIDASE YQJB-RELATED"/>
    <property type="match status" value="1"/>
</dbReference>
<keyword evidence="12" id="KW-1185">Reference proteome</keyword>
<feature type="domain" description="L,D-TPase catalytic" evidence="10">
    <location>
        <begin position="27"/>
        <end position="151"/>
    </location>
</feature>
<dbReference type="PANTHER" id="PTHR30582">
    <property type="entry name" value="L,D-TRANSPEPTIDASE"/>
    <property type="match status" value="1"/>
</dbReference>
<evidence type="ECO:0000256" key="1">
    <source>
        <dbReference type="ARBA" id="ARBA00004752"/>
    </source>
</evidence>
<dbReference type="GO" id="GO:0005576">
    <property type="term" value="C:extracellular region"/>
    <property type="evidence" value="ECO:0007669"/>
    <property type="project" value="TreeGrafter"/>
</dbReference>
<evidence type="ECO:0000256" key="3">
    <source>
        <dbReference type="ARBA" id="ARBA00022679"/>
    </source>
</evidence>
<dbReference type="InterPro" id="IPR050979">
    <property type="entry name" value="LD-transpeptidase"/>
</dbReference>
<proteinExistence type="inferred from homology"/>
<evidence type="ECO:0000256" key="2">
    <source>
        <dbReference type="ARBA" id="ARBA00005992"/>
    </source>
</evidence>
<keyword evidence="5 9" id="KW-0133">Cell shape</keyword>
<dbReference type="PROSITE" id="PS52029">
    <property type="entry name" value="LD_TPASE"/>
    <property type="match status" value="1"/>
</dbReference>
<dbReference type="AlphaFoldDB" id="A0A0J6FU76"/>
<protein>
    <submittedName>
        <fullName evidence="11">L,D-transpeptidase</fullName>
    </submittedName>
</protein>
<accession>A0A0J6FU76</accession>
<sequence length="169" mass="18455">MIQLFLSLCLTASILFPIGDQPNPGDPFIIVNKASNELAFINENEIKKVRPVATGRNKELTPEGTFTIIVKAENPYYRKKNIAGGTKDNPLGTRWIGFDAKETDGRMYGLHGTNRPDSIGQYTTAGCVRLQNNEIEALFNEVPIGTRILITSSSDSIEDIGVQAGALSK</sequence>
<dbReference type="GO" id="GO:0008360">
    <property type="term" value="P:regulation of cell shape"/>
    <property type="evidence" value="ECO:0007669"/>
    <property type="project" value="UniProtKB-UniRule"/>
</dbReference>
<dbReference type="EMBL" id="LELK01000001">
    <property type="protein sequence ID" value="KMM37902.1"/>
    <property type="molecule type" value="Genomic_DNA"/>
</dbReference>
<dbReference type="GO" id="GO:0018104">
    <property type="term" value="P:peptidoglycan-protein cross-linking"/>
    <property type="evidence" value="ECO:0007669"/>
    <property type="project" value="TreeGrafter"/>
</dbReference>
<evidence type="ECO:0000256" key="9">
    <source>
        <dbReference type="PROSITE-ProRule" id="PRU01373"/>
    </source>
</evidence>
<gene>
    <name evidence="11" type="ORF">AB986_00775</name>
</gene>
<reference evidence="11" key="1">
    <citation type="submission" date="2015-06" db="EMBL/GenBank/DDBJ databases">
        <authorList>
            <person name="Liu B."/>
            <person name="Wang J."/>
            <person name="Zhu Y."/>
            <person name="Liu G."/>
            <person name="Chen Q."/>
            <person name="Zheng C."/>
            <person name="Che J."/>
            <person name="Ge C."/>
            <person name="Shi H."/>
            <person name="Pan Z."/>
            <person name="Liu X."/>
        </authorList>
    </citation>
    <scope>NUCLEOTIDE SEQUENCE [LARGE SCALE GENOMIC DNA]</scope>
    <source>
        <strain evidence="11">DSM 16346</strain>
    </source>
</reference>
<dbReference type="FunFam" id="2.40.440.10:FF:000003">
    <property type="entry name" value="L,D-transpeptidase YciB"/>
    <property type="match status" value="1"/>
</dbReference>
<dbReference type="InterPro" id="IPR005490">
    <property type="entry name" value="LD_TPept_cat_dom"/>
</dbReference>
<dbReference type="InterPro" id="IPR038063">
    <property type="entry name" value="Transpep_catalytic_dom"/>
</dbReference>
<dbReference type="UniPathway" id="UPA00219"/>
<evidence type="ECO:0000313" key="11">
    <source>
        <dbReference type="EMBL" id="KMM37902.1"/>
    </source>
</evidence>
<dbReference type="GO" id="GO:0071972">
    <property type="term" value="F:peptidoglycan L,D-transpeptidase activity"/>
    <property type="evidence" value="ECO:0007669"/>
    <property type="project" value="TreeGrafter"/>
</dbReference>
<evidence type="ECO:0000256" key="4">
    <source>
        <dbReference type="ARBA" id="ARBA00022801"/>
    </source>
</evidence>
<evidence type="ECO:0000256" key="7">
    <source>
        <dbReference type="ARBA" id="ARBA00023316"/>
    </source>
</evidence>
<dbReference type="Gene3D" id="2.40.440.10">
    <property type="entry name" value="L,D-transpeptidase catalytic domain-like"/>
    <property type="match status" value="1"/>
</dbReference>
<keyword evidence="7 9" id="KW-0961">Cell wall biogenesis/degradation</keyword>
<keyword evidence="3" id="KW-0808">Transferase</keyword>
<dbReference type="RefSeq" id="WP_048308986.1">
    <property type="nucleotide sequence ID" value="NZ_CP119526.1"/>
</dbReference>
<dbReference type="SUPFAM" id="SSF141523">
    <property type="entry name" value="L,D-transpeptidase catalytic domain-like"/>
    <property type="match status" value="1"/>
</dbReference>
<keyword evidence="4" id="KW-0378">Hydrolase</keyword>
<dbReference type="STRING" id="157733.AB986_00775"/>
<comment type="caution">
    <text evidence="11">The sequence shown here is derived from an EMBL/GenBank/DDBJ whole genome shotgun (WGS) entry which is preliminary data.</text>
</comment>
<evidence type="ECO:0000256" key="6">
    <source>
        <dbReference type="ARBA" id="ARBA00022984"/>
    </source>
</evidence>
<comment type="pathway">
    <text evidence="1 9">Cell wall biogenesis; peptidoglycan biosynthesis.</text>
</comment>
<feature type="active site" description="Proton donor/acceptor" evidence="9">
    <location>
        <position position="111"/>
    </location>
</feature>
<comment type="similarity">
    <text evidence="2">Belongs to the YkuD family.</text>
</comment>
<name>A0A0J6FU76_9BACL</name>
<dbReference type="GO" id="GO:0016740">
    <property type="term" value="F:transferase activity"/>
    <property type="evidence" value="ECO:0007669"/>
    <property type="project" value="UniProtKB-KW"/>
</dbReference>
<evidence type="ECO:0000256" key="8">
    <source>
        <dbReference type="ARBA" id="ARBA00060592"/>
    </source>
</evidence>
<dbReference type="OrthoDB" id="9787225at2"/>
<comment type="pathway">
    <text evidence="8">Glycan biosynthesis.</text>
</comment>
<feature type="active site" description="Nucleophile" evidence="9">
    <location>
        <position position="127"/>
    </location>
</feature>
<evidence type="ECO:0000259" key="10">
    <source>
        <dbReference type="PROSITE" id="PS52029"/>
    </source>
</evidence>
<dbReference type="Pfam" id="PF03734">
    <property type="entry name" value="YkuD"/>
    <property type="match status" value="1"/>
</dbReference>
<evidence type="ECO:0000256" key="5">
    <source>
        <dbReference type="ARBA" id="ARBA00022960"/>
    </source>
</evidence>
<keyword evidence="6 9" id="KW-0573">Peptidoglycan synthesis</keyword>
<dbReference type="GO" id="GO:0071555">
    <property type="term" value="P:cell wall organization"/>
    <property type="evidence" value="ECO:0007669"/>
    <property type="project" value="UniProtKB-UniRule"/>
</dbReference>
<dbReference type="Proteomes" id="UP000035996">
    <property type="component" value="Unassembled WGS sequence"/>
</dbReference>
<organism evidence="11 12">
    <name type="scientific">Guptibacillus hwajinpoensis</name>
    <dbReference type="NCBI Taxonomy" id="208199"/>
    <lineage>
        <taxon>Bacteria</taxon>
        <taxon>Bacillati</taxon>
        <taxon>Bacillota</taxon>
        <taxon>Bacilli</taxon>
        <taxon>Bacillales</taxon>
        <taxon>Guptibacillaceae</taxon>
        <taxon>Guptibacillus</taxon>
    </lineage>
</organism>